<organism evidence="3 4">
    <name type="scientific">Comamonas terrigena</name>
    <dbReference type="NCBI Taxonomy" id="32013"/>
    <lineage>
        <taxon>Bacteria</taxon>
        <taxon>Pseudomonadati</taxon>
        <taxon>Pseudomonadota</taxon>
        <taxon>Betaproteobacteria</taxon>
        <taxon>Burkholderiales</taxon>
        <taxon>Comamonadaceae</taxon>
        <taxon>Comamonas</taxon>
    </lineage>
</organism>
<dbReference type="GeneID" id="80801846"/>
<dbReference type="Pfam" id="PF03401">
    <property type="entry name" value="TctC"/>
    <property type="match status" value="1"/>
</dbReference>
<comment type="caution">
    <text evidence="3">The sequence shown here is derived from an EMBL/GenBank/DDBJ whole genome shotgun (WGS) entry which is preliminary data.</text>
</comment>
<dbReference type="Gene3D" id="3.40.190.150">
    <property type="entry name" value="Bordetella uptake gene, domain 1"/>
    <property type="match status" value="1"/>
</dbReference>
<evidence type="ECO:0000313" key="4">
    <source>
        <dbReference type="Proteomes" id="UP000220246"/>
    </source>
</evidence>
<dbReference type="OrthoDB" id="8678477at2"/>
<keyword evidence="2" id="KW-0732">Signal</keyword>
<dbReference type="InterPro" id="IPR006311">
    <property type="entry name" value="TAT_signal"/>
</dbReference>
<accession>A0A2A7UWP4</accession>
<dbReference type="Gene3D" id="3.40.190.10">
    <property type="entry name" value="Periplasmic binding protein-like II"/>
    <property type="match status" value="1"/>
</dbReference>
<dbReference type="CDD" id="cd07012">
    <property type="entry name" value="PBP2_Bug_TTT"/>
    <property type="match status" value="1"/>
</dbReference>
<sequence>MPTISTRRRSLQLGAAAVLALGLPLTAAQAQSDWPTKPIRMVVGFPAGSITDTVARIMSDHLSKTLGQPVVVENKPGANGSLGVGEVARATADGYTLLFTNSSSITINPQLYKKSPYKAKDFTPITVAVDAPFILIANPAWTQKNNIQNPKDMIGYAQRNPDRISYGSAGPGNIAHLSFTSWGNRTSTRMTHVPYKGSAQAQMAVMSGELDTMFETWAALPQIQAGKLKALAVTAPQRMKQLPNVPTMAEAGYDNFNVIFWLGLLGPANLPQPIVQKLYDASKSLAQDARATAALASLGEVVMLEPGKFSQRINKEVQEWGGAIQREGLSLD</sequence>
<dbReference type="AlphaFoldDB" id="A0A2A7UWP4"/>
<dbReference type="PIRSF" id="PIRSF017082">
    <property type="entry name" value="YflP"/>
    <property type="match status" value="1"/>
</dbReference>
<reference evidence="4" key="1">
    <citation type="submission" date="2017-09" db="EMBL/GenBank/DDBJ databases">
        <title>FDA dAtabase for Regulatory Grade micrObial Sequences (FDA-ARGOS): Supporting development and validation of Infectious Disease Dx tests.</title>
        <authorList>
            <person name="Minogue T."/>
            <person name="Wolcott M."/>
            <person name="Wasieloski L."/>
            <person name="Aguilar W."/>
            <person name="Moore D."/>
            <person name="Tallon L."/>
            <person name="Sadzewicz L."/>
            <person name="Ott S."/>
            <person name="Zhao X."/>
            <person name="Nagaraj S."/>
            <person name="Vavikolanu K."/>
            <person name="Aluvathingal J."/>
            <person name="Nadendla S."/>
            <person name="Sichtig H."/>
        </authorList>
    </citation>
    <scope>NUCLEOTIDE SEQUENCE [LARGE SCALE GENOMIC DNA]</scope>
    <source>
        <strain evidence="4">FDAARGOS_394</strain>
    </source>
</reference>
<name>A0A2A7UWP4_COMTR</name>
<evidence type="ECO:0000256" key="1">
    <source>
        <dbReference type="ARBA" id="ARBA00006987"/>
    </source>
</evidence>
<comment type="similarity">
    <text evidence="1">Belongs to the UPF0065 (bug) family.</text>
</comment>
<feature type="signal peptide" evidence="2">
    <location>
        <begin position="1"/>
        <end position="30"/>
    </location>
</feature>
<dbReference type="InterPro" id="IPR042100">
    <property type="entry name" value="Bug_dom1"/>
</dbReference>
<dbReference type="Proteomes" id="UP000220246">
    <property type="component" value="Unassembled WGS sequence"/>
</dbReference>
<dbReference type="PANTHER" id="PTHR42928">
    <property type="entry name" value="TRICARBOXYLATE-BINDING PROTEIN"/>
    <property type="match status" value="1"/>
</dbReference>
<dbReference type="SUPFAM" id="SSF53850">
    <property type="entry name" value="Periplasmic binding protein-like II"/>
    <property type="match status" value="1"/>
</dbReference>
<evidence type="ECO:0000313" key="3">
    <source>
        <dbReference type="EMBL" id="PEH89657.1"/>
    </source>
</evidence>
<evidence type="ECO:0000256" key="2">
    <source>
        <dbReference type="SAM" id="SignalP"/>
    </source>
</evidence>
<dbReference type="PROSITE" id="PS51318">
    <property type="entry name" value="TAT"/>
    <property type="match status" value="1"/>
</dbReference>
<dbReference type="STRING" id="1219032.GCA_001515545_00270"/>
<dbReference type="InterPro" id="IPR005064">
    <property type="entry name" value="BUG"/>
</dbReference>
<proteinExistence type="inferred from homology"/>
<protein>
    <submittedName>
        <fullName evidence="3">Tripartite tricarboxylate transporter substrate binding protein</fullName>
    </submittedName>
</protein>
<dbReference type="RefSeq" id="WP_066532665.1">
    <property type="nucleotide sequence ID" value="NZ_DALZQJ010000067.1"/>
</dbReference>
<dbReference type="EMBL" id="PDEA01000001">
    <property type="protein sequence ID" value="PEH89657.1"/>
    <property type="molecule type" value="Genomic_DNA"/>
</dbReference>
<dbReference type="PANTHER" id="PTHR42928:SF5">
    <property type="entry name" value="BLR1237 PROTEIN"/>
    <property type="match status" value="1"/>
</dbReference>
<feature type="chain" id="PRO_5012992859" evidence="2">
    <location>
        <begin position="31"/>
        <end position="332"/>
    </location>
</feature>
<keyword evidence="4" id="KW-1185">Reference proteome</keyword>
<gene>
    <name evidence="3" type="ORF">CRM82_14570</name>
</gene>